<dbReference type="OrthoDB" id="9794725at2"/>
<dbReference type="InterPro" id="IPR036514">
    <property type="entry name" value="SGNH_hydro_sf"/>
</dbReference>
<sequence length="260" mass="28675">MNHINRRQIVKYVLSTIAGTVLMNGLLRNSSFAHTAGFPSSLEGSGEPAAFEIINAGVGGNNTVDMLTRIAKDCLAHQPKLTILMVGTNDMNSVKHIPLSEYEQHLKEMVKRIKATKSKVLLMTILPCYEPDLLTRHPAAFYEPEGVSGRRKQINDVVKKIAAEHKTYLLDLEHRFLAIGKIGADRDSLIQNLANTNKRDGIHPTVNGYRFIGLTVYDFITDHKLPASGIVCFGDSITKGDGSVDKDSYPGFLSKLLNTK</sequence>
<dbReference type="InterPro" id="IPR013830">
    <property type="entry name" value="SGNH_hydro"/>
</dbReference>
<dbReference type="GO" id="GO:0004622">
    <property type="term" value="F:phosphatidylcholine lysophospholipase activity"/>
    <property type="evidence" value="ECO:0007669"/>
    <property type="project" value="TreeGrafter"/>
</dbReference>
<organism evidence="2 3">
    <name type="scientific">Pedobacter hiemivivus</name>
    <dbReference type="NCBI Taxonomy" id="2530454"/>
    <lineage>
        <taxon>Bacteria</taxon>
        <taxon>Pseudomonadati</taxon>
        <taxon>Bacteroidota</taxon>
        <taxon>Sphingobacteriia</taxon>
        <taxon>Sphingobacteriales</taxon>
        <taxon>Sphingobacteriaceae</taxon>
        <taxon>Pedobacter</taxon>
    </lineage>
</organism>
<evidence type="ECO:0000313" key="2">
    <source>
        <dbReference type="EMBL" id="TCC92497.1"/>
    </source>
</evidence>
<keyword evidence="3" id="KW-1185">Reference proteome</keyword>
<accession>A0A4R0MZR4</accession>
<dbReference type="InterPro" id="IPR051532">
    <property type="entry name" value="Ester_Hydrolysis_Enzymes"/>
</dbReference>
<reference evidence="2 3" key="1">
    <citation type="submission" date="2019-02" db="EMBL/GenBank/DDBJ databases">
        <title>Pedobacter sp. RP-3-8 sp. nov., isolated from Arctic soil.</title>
        <authorList>
            <person name="Dahal R.H."/>
        </authorList>
    </citation>
    <scope>NUCLEOTIDE SEQUENCE [LARGE SCALE GENOMIC DNA]</scope>
    <source>
        <strain evidence="2 3">RP-3-8</strain>
    </source>
</reference>
<name>A0A4R0MZR4_9SPHI</name>
<feature type="domain" description="SGNH hydrolase-type esterase" evidence="1">
    <location>
        <begin position="51"/>
        <end position="210"/>
    </location>
</feature>
<dbReference type="EMBL" id="SJSM01000014">
    <property type="protein sequence ID" value="TCC92497.1"/>
    <property type="molecule type" value="Genomic_DNA"/>
</dbReference>
<comment type="caution">
    <text evidence="2">The sequence shown here is derived from an EMBL/GenBank/DDBJ whole genome shotgun (WGS) entry which is preliminary data.</text>
</comment>
<dbReference type="PANTHER" id="PTHR30383">
    <property type="entry name" value="THIOESTERASE 1/PROTEASE 1/LYSOPHOSPHOLIPASE L1"/>
    <property type="match status" value="1"/>
</dbReference>
<dbReference type="PANTHER" id="PTHR30383:SF5">
    <property type="entry name" value="SGNH HYDROLASE-TYPE ESTERASE DOMAIN-CONTAINING PROTEIN"/>
    <property type="match status" value="1"/>
</dbReference>
<dbReference type="RefSeq" id="WP_131610733.1">
    <property type="nucleotide sequence ID" value="NZ_SJSM01000014.1"/>
</dbReference>
<dbReference type="Gene3D" id="3.40.50.1110">
    <property type="entry name" value="SGNH hydrolase"/>
    <property type="match status" value="1"/>
</dbReference>
<keyword evidence="2" id="KW-0378">Hydrolase</keyword>
<evidence type="ECO:0000259" key="1">
    <source>
        <dbReference type="Pfam" id="PF13472"/>
    </source>
</evidence>
<dbReference type="SUPFAM" id="SSF52266">
    <property type="entry name" value="SGNH hydrolase"/>
    <property type="match status" value="1"/>
</dbReference>
<gene>
    <name evidence="2" type="ORF">EZ444_19035</name>
</gene>
<proteinExistence type="predicted"/>
<dbReference type="Pfam" id="PF13472">
    <property type="entry name" value="Lipase_GDSL_2"/>
    <property type="match status" value="1"/>
</dbReference>
<protein>
    <submittedName>
        <fullName evidence="2">SGNH/GDSL hydrolase family protein</fullName>
    </submittedName>
</protein>
<dbReference type="Proteomes" id="UP000291117">
    <property type="component" value="Unassembled WGS sequence"/>
</dbReference>
<evidence type="ECO:0000313" key="3">
    <source>
        <dbReference type="Proteomes" id="UP000291117"/>
    </source>
</evidence>
<dbReference type="AlphaFoldDB" id="A0A4R0MZR4"/>